<sequence length="146" mass="16064">MVNGEEITALNDLLKGLYMGIHAYERFLVKIRDASVKQQFQTIQQGIKSQAQDVAKRIQDLNGIPVDSEGMIGAIQGYISSLQIPDDVDGIVEKAIKGETLGVEMAEKVVRGNLSSASFELVRHVLDQDREHVKQLKSISSAKVQS</sequence>
<dbReference type="RefSeq" id="WP_249099658.1">
    <property type="nucleotide sequence ID" value="NZ_JAMAST010000004.1"/>
</dbReference>
<evidence type="ECO:0000313" key="3">
    <source>
        <dbReference type="Proteomes" id="UP001203004"/>
    </source>
</evidence>
<dbReference type="Pfam" id="PF09537">
    <property type="entry name" value="DUF2383"/>
    <property type="match status" value="1"/>
</dbReference>
<protein>
    <submittedName>
        <fullName evidence="2">PA2169 family four-helix-bundle protein</fullName>
    </submittedName>
</protein>
<name>A0ABT0MA41_9BACL</name>
<feature type="domain" description="DUF2383" evidence="1">
    <location>
        <begin position="6"/>
        <end position="111"/>
    </location>
</feature>
<dbReference type="InterPro" id="IPR019052">
    <property type="entry name" value="DUF2383"/>
</dbReference>
<dbReference type="CDD" id="cd00657">
    <property type="entry name" value="Ferritin_like"/>
    <property type="match status" value="1"/>
</dbReference>
<proteinExistence type="predicted"/>
<gene>
    <name evidence="2" type="ORF">M3N64_06120</name>
</gene>
<dbReference type="InterPro" id="IPR009078">
    <property type="entry name" value="Ferritin-like_SF"/>
</dbReference>
<dbReference type="InterPro" id="IPR012347">
    <property type="entry name" value="Ferritin-like"/>
</dbReference>
<dbReference type="EMBL" id="JAMAST010000004">
    <property type="protein sequence ID" value="MCL1631523.1"/>
    <property type="molecule type" value="Genomic_DNA"/>
</dbReference>
<keyword evidence="3" id="KW-1185">Reference proteome</keyword>
<dbReference type="Proteomes" id="UP001203004">
    <property type="component" value="Unassembled WGS sequence"/>
</dbReference>
<accession>A0ABT0MA41</accession>
<dbReference type="Gene3D" id="1.20.1260.10">
    <property type="match status" value="1"/>
</dbReference>
<evidence type="ECO:0000259" key="1">
    <source>
        <dbReference type="Pfam" id="PF09537"/>
    </source>
</evidence>
<evidence type="ECO:0000313" key="2">
    <source>
        <dbReference type="EMBL" id="MCL1631523.1"/>
    </source>
</evidence>
<organism evidence="2 3">
    <name type="scientific">Sporolactobacillus mangiferae</name>
    <dbReference type="NCBI Taxonomy" id="2940498"/>
    <lineage>
        <taxon>Bacteria</taxon>
        <taxon>Bacillati</taxon>
        <taxon>Bacillota</taxon>
        <taxon>Bacilli</taxon>
        <taxon>Bacillales</taxon>
        <taxon>Sporolactobacillaceae</taxon>
        <taxon>Sporolactobacillus</taxon>
    </lineage>
</organism>
<comment type="caution">
    <text evidence="2">The sequence shown here is derived from an EMBL/GenBank/DDBJ whole genome shotgun (WGS) entry which is preliminary data.</text>
</comment>
<reference evidence="2 3" key="1">
    <citation type="submission" date="2022-05" db="EMBL/GenBank/DDBJ databases">
        <title>Sporolactobacillus sp nov CPB3-1, isolated from tree bark (Mangifera indica L.).</title>
        <authorList>
            <person name="Phuengjayaem S."/>
            <person name="Tanasupawat S."/>
        </authorList>
    </citation>
    <scope>NUCLEOTIDE SEQUENCE [LARGE SCALE GENOMIC DNA]</scope>
    <source>
        <strain evidence="2 3">CPB3-1</strain>
    </source>
</reference>
<dbReference type="SUPFAM" id="SSF47240">
    <property type="entry name" value="Ferritin-like"/>
    <property type="match status" value="1"/>
</dbReference>